<dbReference type="AlphaFoldDB" id="A0A9P3Q423"/>
<dbReference type="InterPro" id="IPR036291">
    <property type="entry name" value="NAD(P)-bd_dom_sf"/>
</dbReference>
<dbReference type="InterPro" id="IPR020904">
    <property type="entry name" value="Sc_DH/Rdtase_CS"/>
</dbReference>
<evidence type="ECO:0000313" key="4">
    <source>
        <dbReference type="EMBL" id="GLD28775.1"/>
    </source>
</evidence>
<keyword evidence="5" id="KW-1185">Reference proteome</keyword>
<dbReference type="FunFam" id="3.40.50.720:FF:000084">
    <property type="entry name" value="Short-chain dehydrogenase reductase"/>
    <property type="match status" value="1"/>
</dbReference>
<reference evidence="4" key="1">
    <citation type="submission" date="2022-08" db="EMBL/GenBank/DDBJ databases">
        <title>Mycobacterium kiyosense sp. nov., scotochromogenic slow-glowing species isolated from respiratory specimens.</title>
        <authorList>
            <person name="Fukano H."/>
            <person name="Kazumi Y."/>
            <person name="Sakagami N."/>
            <person name="Ato M."/>
            <person name="Mitarai S."/>
            <person name="Hoshino Y."/>
        </authorList>
    </citation>
    <scope>NUCLEOTIDE SEQUENCE</scope>
    <source>
        <strain evidence="4">1413</strain>
        <strain evidence="3">SRL2020-028</strain>
    </source>
</reference>
<protein>
    <submittedName>
        <fullName evidence="4">Short-chain dehydrogenase</fullName>
    </submittedName>
</protein>
<dbReference type="EMBL" id="BRXE01000001">
    <property type="protein sequence ID" value="GLB80971.1"/>
    <property type="molecule type" value="Genomic_DNA"/>
</dbReference>
<accession>A0A9P3Q423</accession>
<gene>
    <name evidence="4" type="ORF">Mkiyose1413_06580</name>
    <name evidence="3" type="ORF">SRL2020028_02270</name>
</gene>
<comment type="similarity">
    <text evidence="1">Belongs to the short-chain dehydrogenases/reductases (SDR) family.</text>
</comment>
<evidence type="ECO:0000313" key="3">
    <source>
        <dbReference type="EMBL" id="GLB80971.1"/>
    </source>
</evidence>
<dbReference type="RefSeq" id="WP_238304827.1">
    <property type="nucleotide sequence ID" value="NZ_BRXE01000001.1"/>
</dbReference>
<dbReference type="InterPro" id="IPR002347">
    <property type="entry name" value="SDR_fam"/>
</dbReference>
<dbReference type="Gene3D" id="3.40.50.720">
    <property type="entry name" value="NAD(P)-binding Rossmann-like Domain"/>
    <property type="match status" value="1"/>
</dbReference>
<comment type="caution">
    <text evidence="4">The sequence shown here is derived from an EMBL/GenBank/DDBJ whole genome shotgun (WGS) entry which is preliminary data.</text>
</comment>
<dbReference type="Pfam" id="PF13561">
    <property type="entry name" value="adh_short_C2"/>
    <property type="match status" value="1"/>
</dbReference>
<evidence type="ECO:0000256" key="2">
    <source>
        <dbReference type="ARBA" id="ARBA00023002"/>
    </source>
</evidence>
<dbReference type="SUPFAM" id="SSF51735">
    <property type="entry name" value="NAD(P)-binding Rossmann-fold domains"/>
    <property type="match status" value="1"/>
</dbReference>
<name>A0A9P3Q423_9MYCO</name>
<dbReference type="Proteomes" id="UP001165663">
    <property type="component" value="Unassembled WGS sequence"/>
</dbReference>
<dbReference type="PANTHER" id="PTHR42760">
    <property type="entry name" value="SHORT-CHAIN DEHYDROGENASES/REDUCTASES FAMILY MEMBER"/>
    <property type="match status" value="1"/>
</dbReference>
<dbReference type="PANTHER" id="PTHR42760:SF40">
    <property type="entry name" value="3-OXOACYL-[ACYL-CARRIER-PROTEIN] REDUCTASE, CHLOROPLASTIC"/>
    <property type="match status" value="1"/>
</dbReference>
<dbReference type="PROSITE" id="PS00061">
    <property type="entry name" value="ADH_SHORT"/>
    <property type="match status" value="1"/>
</dbReference>
<sequence length="252" mass="26871">MGGLSGRVAIVTGASRGVGRGEALALAKEGAAVALVATTMAGVEKVAVEIEEIGGTALPLECDVSVRAQVDAAVAATLDRFGRIDILVNNAQRIPVDHPFETWTEPELRETWESGFLGTWNFMQACFEPMRERGYGRIINTCSMVGYLNWPGFSAYAATKEGVRALTRTVSQEWGQHGITVNVISPAVASDALDMLYPEGEIRDALLARFPMRRFGDPEADIGRTVAYLAGPDASYVTGCTLNVDGGMGVVV</sequence>
<organism evidence="4 5">
    <name type="scientific">Mycobacterium kiyosense</name>
    <dbReference type="NCBI Taxonomy" id="2871094"/>
    <lineage>
        <taxon>Bacteria</taxon>
        <taxon>Bacillati</taxon>
        <taxon>Actinomycetota</taxon>
        <taxon>Actinomycetes</taxon>
        <taxon>Mycobacteriales</taxon>
        <taxon>Mycobacteriaceae</taxon>
        <taxon>Mycobacterium</taxon>
    </lineage>
</organism>
<dbReference type="CDD" id="cd05233">
    <property type="entry name" value="SDR_c"/>
    <property type="match status" value="1"/>
</dbReference>
<dbReference type="PRINTS" id="PR00080">
    <property type="entry name" value="SDRFAMILY"/>
</dbReference>
<dbReference type="Proteomes" id="UP001064782">
    <property type="component" value="Unassembled WGS sequence"/>
</dbReference>
<dbReference type="EMBL" id="BRZI01000002">
    <property type="protein sequence ID" value="GLD28775.1"/>
    <property type="molecule type" value="Genomic_DNA"/>
</dbReference>
<evidence type="ECO:0000256" key="1">
    <source>
        <dbReference type="ARBA" id="ARBA00006484"/>
    </source>
</evidence>
<dbReference type="GO" id="GO:0016616">
    <property type="term" value="F:oxidoreductase activity, acting on the CH-OH group of donors, NAD or NADP as acceptor"/>
    <property type="evidence" value="ECO:0007669"/>
    <property type="project" value="TreeGrafter"/>
</dbReference>
<proteinExistence type="inferred from homology"/>
<dbReference type="GO" id="GO:0030497">
    <property type="term" value="P:fatty acid elongation"/>
    <property type="evidence" value="ECO:0007669"/>
    <property type="project" value="TreeGrafter"/>
</dbReference>
<dbReference type="PRINTS" id="PR00081">
    <property type="entry name" value="GDHRDH"/>
</dbReference>
<evidence type="ECO:0000313" key="5">
    <source>
        <dbReference type="Proteomes" id="UP001064782"/>
    </source>
</evidence>
<dbReference type="GeneID" id="83627304"/>
<keyword evidence="2" id="KW-0560">Oxidoreductase</keyword>